<evidence type="ECO:0000313" key="1">
    <source>
        <dbReference type="EMBL" id="CAK7347956.1"/>
    </source>
</evidence>
<evidence type="ECO:0008006" key="3">
    <source>
        <dbReference type="Google" id="ProtNLM"/>
    </source>
</evidence>
<comment type="caution">
    <text evidence="1">The sequence shown here is derived from an EMBL/GenBank/DDBJ whole genome shotgun (WGS) entry which is preliminary data.</text>
</comment>
<evidence type="ECO:0000313" key="2">
    <source>
        <dbReference type="Proteomes" id="UP001314170"/>
    </source>
</evidence>
<protein>
    <recommendedName>
        <fullName evidence="3">Ribulose-1,5-bisphosphate carboxylase/oxygenase large subunit</fullName>
    </recommendedName>
</protein>
<keyword evidence="2" id="KW-1185">Reference proteome</keyword>
<accession>A0AAV1SC22</accession>
<dbReference type="AlphaFoldDB" id="A0AAV1SC22"/>
<name>A0AAV1SC22_9ROSI</name>
<organism evidence="1 2">
    <name type="scientific">Dovyalis caffra</name>
    <dbReference type="NCBI Taxonomy" id="77055"/>
    <lineage>
        <taxon>Eukaryota</taxon>
        <taxon>Viridiplantae</taxon>
        <taxon>Streptophyta</taxon>
        <taxon>Embryophyta</taxon>
        <taxon>Tracheophyta</taxon>
        <taxon>Spermatophyta</taxon>
        <taxon>Magnoliopsida</taxon>
        <taxon>eudicotyledons</taxon>
        <taxon>Gunneridae</taxon>
        <taxon>Pentapetalae</taxon>
        <taxon>rosids</taxon>
        <taxon>fabids</taxon>
        <taxon>Malpighiales</taxon>
        <taxon>Salicaceae</taxon>
        <taxon>Flacourtieae</taxon>
        <taxon>Dovyalis</taxon>
    </lineage>
</organism>
<proteinExistence type="predicted"/>
<gene>
    <name evidence="1" type="ORF">DCAF_LOCUS20647</name>
</gene>
<reference evidence="1 2" key="1">
    <citation type="submission" date="2024-01" db="EMBL/GenBank/DDBJ databases">
        <authorList>
            <person name="Waweru B."/>
        </authorList>
    </citation>
    <scope>NUCLEOTIDE SEQUENCE [LARGE SCALE GENOMIC DNA]</scope>
</reference>
<dbReference type="Proteomes" id="UP001314170">
    <property type="component" value="Unassembled WGS sequence"/>
</dbReference>
<dbReference type="EMBL" id="CAWUPB010001173">
    <property type="protein sequence ID" value="CAK7347956.1"/>
    <property type="molecule type" value="Genomic_DNA"/>
</dbReference>
<sequence>MERLFYLGYILQDVVFENTTIYLFLTWTVGPEEFLASDNGCSSKLTLYRVKTYGLQRPGTDMATTLEAAT</sequence>